<keyword evidence="2" id="KW-0175">Coiled coil</keyword>
<dbReference type="AlphaFoldDB" id="A0A7Y5ASD4"/>
<dbReference type="InterPro" id="IPR050739">
    <property type="entry name" value="MFP"/>
</dbReference>
<dbReference type="EMBL" id="JABSOD010000014">
    <property type="protein sequence ID" value="NRQ43578.1"/>
    <property type="molecule type" value="Genomic_DNA"/>
</dbReference>
<dbReference type="SUPFAM" id="SSF51230">
    <property type="entry name" value="Single hybrid motif"/>
    <property type="match status" value="1"/>
</dbReference>
<reference evidence="5 6" key="1">
    <citation type="submission" date="2020-06" db="EMBL/GenBank/DDBJ databases">
        <title>Rheinheimera sp. nov., a marine bacterium isolated from coastal.</title>
        <authorList>
            <person name="Yu Q."/>
            <person name="Qi Y."/>
            <person name="Pu J."/>
        </authorList>
    </citation>
    <scope>NUCLEOTIDE SEQUENCE [LARGE SCALE GENOMIC DNA]</scope>
    <source>
        <strain evidence="5 6">YQF-2</strain>
    </source>
</reference>
<keyword evidence="3" id="KW-1133">Transmembrane helix</keyword>
<evidence type="ECO:0000313" key="6">
    <source>
        <dbReference type="Proteomes" id="UP000523161"/>
    </source>
</evidence>
<evidence type="ECO:0000256" key="3">
    <source>
        <dbReference type="SAM" id="Phobius"/>
    </source>
</evidence>
<comment type="similarity">
    <text evidence="1">Belongs to the membrane fusion protein (MFP) (TC 8.A.1) family.</text>
</comment>
<proteinExistence type="inferred from homology"/>
<dbReference type="PANTHER" id="PTHR30386:SF28">
    <property type="entry name" value="EXPORTED PROTEIN"/>
    <property type="match status" value="1"/>
</dbReference>
<dbReference type="Proteomes" id="UP000523161">
    <property type="component" value="Unassembled WGS sequence"/>
</dbReference>
<evidence type="ECO:0000259" key="4">
    <source>
        <dbReference type="Pfam" id="PF25917"/>
    </source>
</evidence>
<dbReference type="Pfam" id="PF25917">
    <property type="entry name" value="BSH_RND"/>
    <property type="match status" value="1"/>
</dbReference>
<sequence length="350" mass="38605">MKISYSSSAKTTKPAVEQGLKVDYAAAKRGAYKARWYMLLAVIILPMLFILWLLLRPQLLVLAPGIVTTDPLELRAPVTARLLNIAVTEGQQLQPGSLLLQLHNPQLDAQIAELQNQLAQLAQPVNTANAAILQQREAGIRIAEQAVVQQSEYMDSYRNFKRSGLVLTHEMAAVQQTLTNAKLALEQAKTDVIQLRQQQEVEQLAGSVAQARRQLKQALAQLQAQQEQLQIRAVASGHVIDIQVKRGEFVQQNQPLLLLSNRPQPVIFAYLAPKYLDYAKPGAKASVTLPNGDKVRAEVTEPAQLLERLPAKLAGPFDGEQAVLKLTLTPQQPVTGVEGVPVEVSFDYLW</sequence>
<evidence type="ECO:0000256" key="1">
    <source>
        <dbReference type="ARBA" id="ARBA00009477"/>
    </source>
</evidence>
<protein>
    <submittedName>
        <fullName evidence="5">HlyD family efflux transporter periplasmic adaptor subunit</fullName>
    </submittedName>
</protein>
<gene>
    <name evidence="5" type="ORF">HRH59_13575</name>
</gene>
<organism evidence="5 6">
    <name type="scientific">Rheinheimera lutimaris</name>
    <dbReference type="NCBI Taxonomy" id="2740584"/>
    <lineage>
        <taxon>Bacteria</taxon>
        <taxon>Pseudomonadati</taxon>
        <taxon>Pseudomonadota</taxon>
        <taxon>Gammaproteobacteria</taxon>
        <taxon>Chromatiales</taxon>
        <taxon>Chromatiaceae</taxon>
        <taxon>Rheinheimera</taxon>
    </lineage>
</organism>
<feature type="coiled-coil region" evidence="2">
    <location>
        <begin position="171"/>
        <end position="232"/>
    </location>
</feature>
<dbReference type="Gene3D" id="1.10.287.470">
    <property type="entry name" value="Helix hairpin bin"/>
    <property type="match status" value="1"/>
</dbReference>
<dbReference type="PANTHER" id="PTHR30386">
    <property type="entry name" value="MEMBRANE FUSION SUBUNIT OF EMRAB-TOLC MULTIDRUG EFFLUX PUMP"/>
    <property type="match status" value="1"/>
</dbReference>
<accession>A0A7Y5ASD4</accession>
<keyword evidence="6" id="KW-1185">Reference proteome</keyword>
<name>A0A7Y5ASD4_9GAMM</name>
<keyword evidence="3" id="KW-0812">Transmembrane</keyword>
<dbReference type="Gene3D" id="2.40.50.100">
    <property type="match status" value="2"/>
</dbReference>
<keyword evidence="3" id="KW-0472">Membrane</keyword>
<dbReference type="InterPro" id="IPR058625">
    <property type="entry name" value="MdtA-like_BSH"/>
</dbReference>
<evidence type="ECO:0000256" key="2">
    <source>
        <dbReference type="SAM" id="Coils"/>
    </source>
</evidence>
<feature type="domain" description="Multidrug resistance protein MdtA-like barrel-sandwich hybrid" evidence="4">
    <location>
        <begin position="73"/>
        <end position="256"/>
    </location>
</feature>
<dbReference type="RefSeq" id="WP_173501818.1">
    <property type="nucleotide sequence ID" value="NZ_JABSOD010000014.1"/>
</dbReference>
<comment type="caution">
    <text evidence="5">The sequence shown here is derived from an EMBL/GenBank/DDBJ whole genome shotgun (WGS) entry which is preliminary data.</text>
</comment>
<feature type="transmembrane region" description="Helical" evidence="3">
    <location>
        <begin position="36"/>
        <end position="55"/>
    </location>
</feature>
<evidence type="ECO:0000313" key="5">
    <source>
        <dbReference type="EMBL" id="NRQ43578.1"/>
    </source>
</evidence>
<dbReference type="InterPro" id="IPR011053">
    <property type="entry name" value="Single_hybrid_motif"/>
</dbReference>